<dbReference type="Proteomes" id="UP001529510">
    <property type="component" value="Unassembled WGS sequence"/>
</dbReference>
<gene>
    <name evidence="4" type="ORF">M9458_054813</name>
</gene>
<keyword evidence="5" id="KW-1185">Reference proteome</keyword>
<dbReference type="PANTHER" id="PTHR47272:SF1">
    <property type="entry name" value="PIGGYBAC TRANSPOSABLE ELEMENT-DERIVED PROTEIN 3-LIKE"/>
    <property type="match status" value="1"/>
</dbReference>
<evidence type="ECO:0000313" key="4">
    <source>
        <dbReference type="EMBL" id="KAL0149882.1"/>
    </source>
</evidence>
<accession>A0ABD0MIJ5</accession>
<evidence type="ECO:0000313" key="5">
    <source>
        <dbReference type="Proteomes" id="UP001529510"/>
    </source>
</evidence>
<comment type="caution">
    <text evidence="4">The sequence shown here is derived from an EMBL/GenBank/DDBJ whole genome shotgun (WGS) entry which is preliminary data.</text>
</comment>
<evidence type="ECO:0000256" key="2">
    <source>
        <dbReference type="SAM" id="Phobius"/>
    </source>
</evidence>
<name>A0ABD0MIJ5_CIRMR</name>
<dbReference type="InterPro" id="IPR029526">
    <property type="entry name" value="PGBD"/>
</dbReference>
<feature type="compositionally biased region" description="Acidic residues" evidence="1">
    <location>
        <begin position="31"/>
        <end position="44"/>
    </location>
</feature>
<dbReference type="EMBL" id="JAMKFB020000320">
    <property type="protein sequence ID" value="KAL0149882.1"/>
    <property type="molecule type" value="Genomic_DNA"/>
</dbReference>
<dbReference type="PANTHER" id="PTHR47272">
    <property type="entry name" value="DDE_TNP_1_7 DOMAIN-CONTAINING PROTEIN"/>
    <property type="match status" value="1"/>
</dbReference>
<sequence length="603" mass="70720">MSKRLEEEERKRKHLENVIDIIMDGNSSDLEQSEEEEEEDDEEWVPQAMHDDGSSDSSDEEDYQEESVVQSSIEVEVPTAQDTIKKQSVKDNAKKKEYRWRKKQFQPPSVDFIASDEEGTEDRCNWTPYMYFKQFVTDEMLQETAEQTNLYSVQKEGKSINTTAKEIEQVLGMYMHMGLVQMSCVRAYWEMETKLPAVCDVMSRDRFLKLLTLIHFQDNFSVSDDAKKDKLWKLRPWLQKLREQFLCIPPEECHAVDEIMVPFKRKSHLRVYMPAKPHKWGFKMWGRAGQSGFLYDFDVCQGAEHQDREKSEVGVTGEVVLKMTSTLPAGKNHKVFADNYFTSVPLVQHLKEREIHYIGTIRMNRMSNCTMMDERELKKHGRGSMDFRVNQDNNIIVRWFDHKAVNLISSFVGIEPVGNVKRWDRKSKTHIMVPSPAIVEAYNKFMGGVNVLDMLSALYKFSFRSRRWYMYIWWHTVTVAVINAWNLYRRDQKMLDPKMKTMGLRRFQALVGTSLTSAGKAKKFGRPLPCPEAAPSPPRKRSSCSVPLDVRRDAMDHFPTWETRQRCKHCTSNHFSHVYCEKCKVHLCLNKDRNCFRDYHKVK</sequence>
<feature type="domain" description="PiggyBac transposable element-derived protein" evidence="3">
    <location>
        <begin position="127"/>
        <end position="485"/>
    </location>
</feature>
<feature type="compositionally biased region" description="Basic and acidic residues" evidence="1">
    <location>
        <begin position="1"/>
        <end position="10"/>
    </location>
</feature>
<feature type="region of interest" description="Disordered" evidence="1">
    <location>
        <begin position="1"/>
        <end position="88"/>
    </location>
</feature>
<evidence type="ECO:0000256" key="1">
    <source>
        <dbReference type="SAM" id="MobiDB-lite"/>
    </source>
</evidence>
<organism evidence="4 5">
    <name type="scientific">Cirrhinus mrigala</name>
    <name type="common">Mrigala</name>
    <dbReference type="NCBI Taxonomy" id="683832"/>
    <lineage>
        <taxon>Eukaryota</taxon>
        <taxon>Metazoa</taxon>
        <taxon>Chordata</taxon>
        <taxon>Craniata</taxon>
        <taxon>Vertebrata</taxon>
        <taxon>Euteleostomi</taxon>
        <taxon>Actinopterygii</taxon>
        <taxon>Neopterygii</taxon>
        <taxon>Teleostei</taxon>
        <taxon>Ostariophysi</taxon>
        <taxon>Cypriniformes</taxon>
        <taxon>Cyprinidae</taxon>
        <taxon>Labeoninae</taxon>
        <taxon>Labeonini</taxon>
        <taxon>Cirrhinus</taxon>
    </lineage>
</organism>
<keyword evidence="2" id="KW-0812">Transmembrane</keyword>
<evidence type="ECO:0000259" key="3">
    <source>
        <dbReference type="Pfam" id="PF13843"/>
    </source>
</evidence>
<dbReference type="AlphaFoldDB" id="A0ABD0MIJ5"/>
<keyword evidence="2" id="KW-0472">Membrane</keyword>
<proteinExistence type="predicted"/>
<feature type="compositionally biased region" description="Low complexity" evidence="1">
    <location>
        <begin position="66"/>
        <end position="77"/>
    </location>
</feature>
<reference evidence="4 5" key="1">
    <citation type="submission" date="2024-05" db="EMBL/GenBank/DDBJ databases">
        <title>Genome sequencing and assembly of Indian major carp, Cirrhinus mrigala (Hamilton, 1822).</title>
        <authorList>
            <person name="Mohindra V."/>
            <person name="Chowdhury L.M."/>
            <person name="Lal K."/>
            <person name="Jena J.K."/>
        </authorList>
    </citation>
    <scope>NUCLEOTIDE SEQUENCE [LARGE SCALE GENOMIC DNA]</scope>
    <source>
        <strain evidence="4">CM1030</strain>
        <tissue evidence="4">Blood</tissue>
    </source>
</reference>
<keyword evidence="2" id="KW-1133">Transmembrane helix</keyword>
<dbReference type="Pfam" id="PF13843">
    <property type="entry name" value="DDE_Tnp_1_7"/>
    <property type="match status" value="1"/>
</dbReference>
<protein>
    <recommendedName>
        <fullName evidence="3">PiggyBac transposable element-derived protein domain-containing protein</fullName>
    </recommendedName>
</protein>
<feature type="transmembrane region" description="Helical" evidence="2">
    <location>
        <begin position="468"/>
        <end position="488"/>
    </location>
</feature>